<feature type="transmembrane region" description="Helical" evidence="1">
    <location>
        <begin position="302"/>
        <end position="324"/>
    </location>
</feature>
<organism evidence="3">
    <name type="scientific">Guillardia theta</name>
    <name type="common">Cryptophyte</name>
    <name type="synonym">Cryptomonas phi</name>
    <dbReference type="NCBI Taxonomy" id="55529"/>
    <lineage>
        <taxon>Eukaryota</taxon>
        <taxon>Cryptophyceae</taxon>
        <taxon>Pyrenomonadales</taxon>
        <taxon>Geminigeraceae</taxon>
        <taxon>Guillardia</taxon>
    </lineage>
</organism>
<dbReference type="SUPFAM" id="SSF53474">
    <property type="entry name" value="alpha/beta-Hydrolases"/>
    <property type="match status" value="1"/>
</dbReference>
<dbReference type="PANTHER" id="PTHR45856:SF24">
    <property type="entry name" value="FUNGAL LIPASE-LIKE DOMAIN-CONTAINING PROTEIN"/>
    <property type="match status" value="1"/>
</dbReference>
<feature type="transmembrane region" description="Helical" evidence="1">
    <location>
        <begin position="372"/>
        <end position="400"/>
    </location>
</feature>
<feature type="transmembrane region" description="Helical" evidence="1">
    <location>
        <begin position="420"/>
        <end position="442"/>
    </location>
</feature>
<dbReference type="CDD" id="cd00519">
    <property type="entry name" value="Lipase_3"/>
    <property type="match status" value="1"/>
</dbReference>
<evidence type="ECO:0000259" key="2">
    <source>
        <dbReference type="Pfam" id="PF01764"/>
    </source>
</evidence>
<dbReference type="AlphaFoldDB" id="A0A7S4P9A5"/>
<dbReference type="InterPro" id="IPR002921">
    <property type="entry name" value="Fungal_lipase-type"/>
</dbReference>
<proteinExistence type="predicted"/>
<keyword evidence="1" id="KW-1133">Transmembrane helix</keyword>
<dbReference type="InterPro" id="IPR051218">
    <property type="entry name" value="Sec_MonoDiacylglyc_Lipase"/>
</dbReference>
<accession>A0A7S4P9A5</accession>
<dbReference type="PANTHER" id="PTHR45856">
    <property type="entry name" value="ALPHA/BETA-HYDROLASES SUPERFAMILY PROTEIN"/>
    <property type="match status" value="1"/>
</dbReference>
<feature type="transmembrane region" description="Helical" evidence="1">
    <location>
        <begin position="272"/>
        <end position="290"/>
    </location>
</feature>
<gene>
    <name evidence="3" type="ORF">GTHE00462_LOCUS31157</name>
</gene>
<feature type="transmembrane region" description="Helical" evidence="1">
    <location>
        <begin position="330"/>
        <end position="351"/>
    </location>
</feature>
<keyword evidence="1" id="KW-0812">Transmembrane</keyword>
<dbReference type="OMA" id="DYHTANA"/>
<evidence type="ECO:0000256" key="1">
    <source>
        <dbReference type="SAM" id="Phobius"/>
    </source>
</evidence>
<dbReference type="GO" id="GO:0006629">
    <property type="term" value="P:lipid metabolic process"/>
    <property type="evidence" value="ECO:0007669"/>
    <property type="project" value="InterPro"/>
</dbReference>
<name>A0A7S4P9A5_GUITH</name>
<feature type="transmembrane region" description="Helical" evidence="1">
    <location>
        <begin position="501"/>
        <end position="522"/>
    </location>
</feature>
<reference evidence="3" key="1">
    <citation type="submission" date="2021-01" db="EMBL/GenBank/DDBJ databases">
        <authorList>
            <person name="Corre E."/>
            <person name="Pelletier E."/>
            <person name="Niang G."/>
            <person name="Scheremetjew M."/>
            <person name="Finn R."/>
            <person name="Kale V."/>
            <person name="Holt S."/>
            <person name="Cochrane G."/>
            <person name="Meng A."/>
            <person name="Brown T."/>
            <person name="Cohen L."/>
        </authorList>
    </citation>
    <scope>NUCLEOTIDE SEQUENCE</scope>
    <source>
        <strain evidence="3">CCMP 2712</strain>
    </source>
</reference>
<feature type="transmembrane region" description="Helical" evidence="1">
    <location>
        <begin position="463"/>
        <end position="489"/>
    </location>
</feature>
<feature type="domain" description="Fungal lipase-type" evidence="2">
    <location>
        <begin position="643"/>
        <end position="820"/>
    </location>
</feature>
<dbReference type="Pfam" id="PF01764">
    <property type="entry name" value="Lipase_3"/>
    <property type="match status" value="1"/>
</dbReference>
<protein>
    <recommendedName>
        <fullName evidence="2">Fungal lipase-type domain-containing protein</fullName>
    </recommendedName>
</protein>
<evidence type="ECO:0000313" key="3">
    <source>
        <dbReference type="EMBL" id="CAE2327609.1"/>
    </source>
</evidence>
<keyword evidence="1" id="KW-0472">Membrane</keyword>
<dbReference type="InterPro" id="IPR029058">
    <property type="entry name" value="AB_hydrolase_fold"/>
</dbReference>
<sequence>MSSEGSLPLLTDKTAEVLFEYRVSARSGRVLRSAFAVERGKAGWSQGPRILMEILSPRQVTAIITTLWAVMIVAALLTAYEDRWLRPRFSLSPKSETCYEDFMGNSICLELKALNCTSGSEKQRQIGGTLRGVKPLNTFIILRAQLATSMFSFLDQCDGVFTSACSLEYSVTTIGRSAATNSSSEKQVMIANMNMTSPILCSTSPEHCQPLDLFVQGSPLLYDEYDMYLSDIRINDLPICDVLGEDGDMELTFVFLGGSFMFFEILSRHVLLVMAIVCFILWIVILRGVIRSNGSVLPEQRWISVGLFGLILLQDPFLLLKLYAGGVVGFLSICCYSASLGIFLAFWLCMIHGLQRDSSDYVEEWGFYTFKVSYGIAFAMATIAKLYISSFYSLSSWRWLPAVHNNTLLPSEKLDKLSEMGSYAVIPWAFLWWVWLIWFLNLMQRTSARLSALPYLQSRFRQLSFRFFVLQSSIMAPYLFFSLAASVLWTGASFLVATVNYNGFATDLLFEVYMILVAYIYLPVHKGSDKIGGSRWLYHLIYGIGRHDSEIQDQIHEYRVEEDEQVGKGDKRSDIFCLQTALTSANFSWQAYMTSPISVDGSYGLQIPEDFELCKIVYKPDVDSRALICKEMFTSVGGTRRFVVAFRGSNSLTNAMTDLDMRRVRVPRERYTPHRNLGEILSRAFRGLKKSILHPVHAPFDVLELGANAILDFLDGIKIHAGFWQAYESFAETLREDLAAATSGEERVHILVTGHSLGGAFAQLLAMDLRLTLPADTEVSMYSFGAPRVGNRSWAKLYNALVPCSFRTVLRNDMISAMPSPPFYMHGGREVVIDPKGNIKCDPSFVEKVFRPSRNSLVDHRLGNYINALHRCIEAHDAIMEVSEDALSV</sequence>
<dbReference type="Gene3D" id="3.40.50.1820">
    <property type="entry name" value="alpha/beta hydrolase"/>
    <property type="match status" value="1"/>
</dbReference>
<dbReference type="EMBL" id="HBKN01039823">
    <property type="protein sequence ID" value="CAE2327609.1"/>
    <property type="molecule type" value="Transcribed_RNA"/>
</dbReference>